<protein>
    <submittedName>
        <fullName evidence="3">SRPBCC domain-containing protein</fullName>
    </submittedName>
</protein>
<dbReference type="RefSeq" id="WP_260653004.1">
    <property type="nucleotide sequence ID" value="NZ_CP104275.1"/>
</dbReference>
<dbReference type="CDD" id="cd07814">
    <property type="entry name" value="SRPBCC_CalC_Aha1-like"/>
    <property type="match status" value="1"/>
</dbReference>
<organism evidence="3 4">
    <name type="scientific">Arthrobacter zhaoxinii</name>
    <dbReference type="NCBI Taxonomy" id="2964616"/>
    <lineage>
        <taxon>Bacteria</taxon>
        <taxon>Bacillati</taxon>
        <taxon>Actinomycetota</taxon>
        <taxon>Actinomycetes</taxon>
        <taxon>Micrococcales</taxon>
        <taxon>Micrococcaceae</taxon>
        <taxon>Arthrobacter</taxon>
    </lineage>
</organism>
<sequence>MRDQFPDGVLPDEDFLHMVRDLPSGPTAIYEAWMDLARITSWWGAAGFIVPPDRISAHQHVGGDYQACMVNTATGDEFWWGGEYLVLDPPHRLEVTQQWQQPDGAPAGPKRVIKVELHPMDTGEGPPVTRMTFREGPFAAADGEIEGYESGWNESFNRLAGYLARQRGPE</sequence>
<accession>A0ABY5YW09</accession>
<dbReference type="InterPro" id="IPR023393">
    <property type="entry name" value="START-like_dom_sf"/>
</dbReference>
<name>A0ABY5YW09_9MICC</name>
<evidence type="ECO:0000313" key="3">
    <source>
        <dbReference type="EMBL" id="UWX97830.1"/>
    </source>
</evidence>
<dbReference type="Proteomes" id="UP001059859">
    <property type="component" value="Chromosome"/>
</dbReference>
<evidence type="ECO:0000313" key="4">
    <source>
        <dbReference type="Proteomes" id="UP001059859"/>
    </source>
</evidence>
<dbReference type="InterPro" id="IPR013538">
    <property type="entry name" value="ASHA1/2-like_C"/>
</dbReference>
<dbReference type="Gene3D" id="3.30.530.20">
    <property type="match status" value="1"/>
</dbReference>
<reference evidence="3" key="1">
    <citation type="submission" date="2022-09" db="EMBL/GenBank/DDBJ databases">
        <title>Novel species in genus Arthrobacter.</title>
        <authorList>
            <person name="Liu Y."/>
        </authorList>
    </citation>
    <scope>NUCLEOTIDE SEQUENCE</scope>
    <source>
        <strain evidence="3">Zg-Y815</strain>
    </source>
</reference>
<keyword evidence="4" id="KW-1185">Reference proteome</keyword>
<proteinExistence type="inferred from homology"/>
<dbReference type="SUPFAM" id="SSF55961">
    <property type="entry name" value="Bet v1-like"/>
    <property type="match status" value="1"/>
</dbReference>
<evidence type="ECO:0000259" key="2">
    <source>
        <dbReference type="Pfam" id="PF08327"/>
    </source>
</evidence>
<dbReference type="Pfam" id="PF08327">
    <property type="entry name" value="AHSA1"/>
    <property type="match status" value="1"/>
</dbReference>
<feature type="domain" description="Activator of Hsp90 ATPase homologue 1/2-like C-terminal" evidence="2">
    <location>
        <begin position="26"/>
        <end position="163"/>
    </location>
</feature>
<gene>
    <name evidence="3" type="ORF">N2K95_03850</name>
</gene>
<evidence type="ECO:0000256" key="1">
    <source>
        <dbReference type="ARBA" id="ARBA00006817"/>
    </source>
</evidence>
<dbReference type="EMBL" id="CP104275">
    <property type="protein sequence ID" value="UWX97830.1"/>
    <property type="molecule type" value="Genomic_DNA"/>
</dbReference>
<comment type="similarity">
    <text evidence="1">Belongs to the AHA1 family.</text>
</comment>